<proteinExistence type="predicted"/>
<sequence length="67" mass="7720">MRSPSPPRYSRLLCRPCSVRVRAPISLSSITQAKSSCNEELKELRHWMKPEKVINKNNNDNKLNLAL</sequence>
<dbReference type="Proteomes" id="UP001372338">
    <property type="component" value="Unassembled WGS sequence"/>
</dbReference>
<evidence type="ECO:0000313" key="1">
    <source>
        <dbReference type="EMBL" id="KAK7288519.1"/>
    </source>
</evidence>
<organism evidence="1 2">
    <name type="scientific">Crotalaria pallida</name>
    <name type="common">Smooth rattlebox</name>
    <name type="synonym">Crotalaria striata</name>
    <dbReference type="NCBI Taxonomy" id="3830"/>
    <lineage>
        <taxon>Eukaryota</taxon>
        <taxon>Viridiplantae</taxon>
        <taxon>Streptophyta</taxon>
        <taxon>Embryophyta</taxon>
        <taxon>Tracheophyta</taxon>
        <taxon>Spermatophyta</taxon>
        <taxon>Magnoliopsida</taxon>
        <taxon>eudicotyledons</taxon>
        <taxon>Gunneridae</taxon>
        <taxon>Pentapetalae</taxon>
        <taxon>rosids</taxon>
        <taxon>fabids</taxon>
        <taxon>Fabales</taxon>
        <taxon>Fabaceae</taxon>
        <taxon>Papilionoideae</taxon>
        <taxon>50 kb inversion clade</taxon>
        <taxon>genistoids sensu lato</taxon>
        <taxon>core genistoids</taxon>
        <taxon>Crotalarieae</taxon>
        <taxon>Crotalaria</taxon>
    </lineage>
</organism>
<accession>A0AAN9J031</accession>
<evidence type="ECO:0000313" key="2">
    <source>
        <dbReference type="Proteomes" id="UP001372338"/>
    </source>
</evidence>
<dbReference type="AlphaFoldDB" id="A0AAN9J031"/>
<reference evidence="1 2" key="1">
    <citation type="submission" date="2024-01" db="EMBL/GenBank/DDBJ databases">
        <title>The genomes of 5 underutilized Papilionoideae crops provide insights into root nodulation and disease resistanc.</title>
        <authorList>
            <person name="Yuan L."/>
        </authorList>
    </citation>
    <scope>NUCLEOTIDE SEQUENCE [LARGE SCALE GENOMIC DNA]</scope>
    <source>
        <strain evidence="1">ZHUSHIDOU_FW_LH</strain>
        <tissue evidence="1">Leaf</tissue>
    </source>
</reference>
<comment type="caution">
    <text evidence="1">The sequence shown here is derived from an EMBL/GenBank/DDBJ whole genome shotgun (WGS) entry which is preliminary data.</text>
</comment>
<gene>
    <name evidence="1" type="ORF">RIF29_01980</name>
</gene>
<dbReference type="EMBL" id="JAYWIO010000001">
    <property type="protein sequence ID" value="KAK7288519.1"/>
    <property type="molecule type" value="Genomic_DNA"/>
</dbReference>
<protein>
    <submittedName>
        <fullName evidence="1">Uncharacterized protein</fullName>
    </submittedName>
</protein>
<keyword evidence="2" id="KW-1185">Reference proteome</keyword>
<name>A0AAN9J031_CROPI</name>